<evidence type="ECO:0000256" key="4">
    <source>
        <dbReference type="ARBA" id="ARBA00022980"/>
    </source>
</evidence>
<dbReference type="InterPro" id="IPR052143">
    <property type="entry name" value="Mitoribosomal_bL36m"/>
</dbReference>
<dbReference type="PANTHER" id="PTHR46909">
    <property type="entry name" value="39S RIBOSOMAL PROTEIN L36, MITOCHONDRIAL"/>
    <property type="match status" value="1"/>
</dbReference>
<gene>
    <name evidence="9" type="ORF">NYPRO_LOCUS4780</name>
</gene>
<dbReference type="Pfam" id="PF00444">
    <property type="entry name" value="Ribosomal_L36"/>
    <property type="match status" value="1"/>
</dbReference>
<keyword evidence="6" id="KW-0687">Ribonucleoprotein</keyword>
<comment type="caution">
    <text evidence="9">The sequence shown here is derived from an EMBL/GenBank/DDBJ whole genome shotgun (WGS) entry which is preliminary data.</text>
</comment>
<evidence type="ECO:0000256" key="3">
    <source>
        <dbReference type="ARBA" id="ARBA00022946"/>
    </source>
</evidence>
<dbReference type="PANTHER" id="PTHR46909:SF1">
    <property type="entry name" value="LARGE RIBOSOMAL SUBUNIT PROTEIN BL36M"/>
    <property type="match status" value="1"/>
</dbReference>
<dbReference type="Proteomes" id="UP000645828">
    <property type="component" value="Unassembled WGS sequence"/>
</dbReference>
<reference evidence="9" key="1">
    <citation type="submission" date="2020-12" db="EMBL/GenBank/DDBJ databases">
        <authorList>
            <consortium name="Molecular Ecology Group"/>
        </authorList>
    </citation>
    <scope>NUCLEOTIDE SEQUENCE</scope>
    <source>
        <strain evidence="9">TBG_1078</strain>
    </source>
</reference>
<comment type="subcellular location">
    <subcellularLocation>
        <location evidence="1">Mitochondrion</location>
    </subcellularLocation>
</comment>
<dbReference type="AlphaFoldDB" id="A0A811Y4Q0"/>
<evidence type="ECO:0000256" key="8">
    <source>
        <dbReference type="ARBA" id="ARBA00035411"/>
    </source>
</evidence>
<dbReference type="GO" id="GO:0006412">
    <property type="term" value="P:translation"/>
    <property type="evidence" value="ECO:0007669"/>
    <property type="project" value="InterPro"/>
</dbReference>
<dbReference type="SUPFAM" id="SSF57840">
    <property type="entry name" value="Ribosomal protein L36"/>
    <property type="match status" value="1"/>
</dbReference>
<evidence type="ECO:0000313" key="9">
    <source>
        <dbReference type="EMBL" id="CAD7671985.1"/>
    </source>
</evidence>
<keyword evidence="5" id="KW-0496">Mitochondrion</keyword>
<protein>
    <recommendedName>
        <fullName evidence="7">Large ribosomal subunit protein bL36m</fullName>
    </recommendedName>
    <alternativeName>
        <fullName evidence="8">39S ribosomal protein L36, mitochondrial</fullName>
    </alternativeName>
</protein>
<keyword evidence="10" id="KW-1185">Reference proteome</keyword>
<sequence length="54" mass="6218">MGPLPLHGCLLPGLQPALGFKTKGIIKENCRDCYPMKRRRHWCICCKTNPKHKQ</sequence>
<accession>A0A811Y4Q0</accession>
<keyword evidence="4" id="KW-0689">Ribosomal protein</keyword>
<dbReference type="InterPro" id="IPR035977">
    <property type="entry name" value="Ribosomal_bL36_sp"/>
</dbReference>
<organism evidence="9 10">
    <name type="scientific">Nyctereutes procyonoides</name>
    <name type="common">Raccoon dog</name>
    <name type="synonym">Canis procyonoides</name>
    <dbReference type="NCBI Taxonomy" id="34880"/>
    <lineage>
        <taxon>Eukaryota</taxon>
        <taxon>Metazoa</taxon>
        <taxon>Chordata</taxon>
        <taxon>Craniata</taxon>
        <taxon>Vertebrata</taxon>
        <taxon>Euteleostomi</taxon>
        <taxon>Mammalia</taxon>
        <taxon>Eutheria</taxon>
        <taxon>Laurasiatheria</taxon>
        <taxon>Carnivora</taxon>
        <taxon>Caniformia</taxon>
        <taxon>Canidae</taxon>
        <taxon>Nyctereutes</taxon>
    </lineage>
</organism>
<evidence type="ECO:0000256" key="7">
    <source>
        <dbReference type="ARBA" id="ARBA00035239"/>
    </source>
</evidence>
<dbReference type="GO" id="GO:0005762">
    <property type="term" value="C:mitochondrial large ribosomal subunit"/>
    <property type="evidence" value="ECO:0007669"/>
    <property type="project" value="TreeGrafter"/>
</dbReference>
<evidence type="ECO:0000256" key="1">
    <source>
        <dbReference type="ARBA" id="ARBA00004173"/>
    </source>
</evidence>
<name>A0A811Y4Q0_NYCPR</name>
<proteinExistence type="inferred from homology"/>
<evidence type="ECO:0000313" key="10">
    <source>
        <dbReference type="Proteomes" id="UP000645828"/>
    </source>
</evidence>
<keyword evidence="3" id="KW-0809">Transit peptide</keyword>
<evidence type="ECO:0000256" key="5">
    <source>
        <dbReference type="ARBA" id="ARBA00023128"/>
    </source>
</evidence>
<dbReference type="EMBL" id="CAJHUB010000664">
    <property type="protein sequence ID" value="CAD7671985.1"/>
    <property type="molecule type" value="Genomic_DNA"/>
</dbReference>
<dbReference type="InterPro" id="IPR000473">
    <property type="entry name" value="Ribosomal_bL36"/>
</dbReference>
<comment type="similarity">
    <text evidence="2">Belongs to the bacterial ribosomal protein bL36 family.</text>
</comment>
<evidence type="ECO:0000256" key="6">
    <source>
        <dbReference type="ARBA" id="ARBA00023274"/>
    </source>
</evidence>
<dbReference type="GO" id="GO:0003735">
    <property type="term" value="F:structural constituent of ribosome"/>
    <property type="evidence" value="ECO:0007669"/>
    <property type="project" value="InterPro"/>
</dbReference>
<evidence type="ECO:0000256" key="2">
    <source>
        <dbReference type="ARBA" id="ARBA00007645"/>
    </source>
</evidence>